<comment type="subcellular location">
    <subcellularLocation>
        <location evidence="1">Membrane</location>
    </subcellularLocation>
</comment>
<evidence type="ECO:0000256" key="8">
    <source>
        <dbReference type="PROSITE-ProRule" id="PRU00043"/>
    </source>
</evidence>
<keyword evidence="7" id="KW-0472">Membrane</keyword>
<evidence type="ECO:0000256" key="1">
    <source>
        <dbReference type="ARBA" id="ARBA00004370"/>
    </source>
</evidence>
<dbReference type="PRINTS" id="PR00205">
    <property type="entry name" value="CADHERIN"/>
</dbReference>
<dbReference type="InterPro" id="IPR020894">
    <property type="entry name" value="Cadherin_CS"/>
</dbReference>
<dbReference type="PROSITE" id="PS50268">
    <property type="entry name" value="CADHERIN_2"/>
    <property type="match status" value="3"/>
</dbReference>
<evidence type="ECO:0000259" key="9">
    <source>
        <dbReference type="PROSITE" id="PS50268"/>
    </source>
</evidence>
<dbReference type="InterPro" id="IPR050971">
    <property type="entry name" value="Cadherin-domain_protein"/>
</dbReference>
<dbReference type="GeneID" id="106477268"/>
<keyword evidence="4 8" id="KW-0106">Calcium</keyword>
<feature type="non-terminal residue" evidence="11">
    <location>
        <position position="284"/>
    </location>
</feature>
<dbReference type="Proteomes" id="UP000694941">
    <property type="component" value="Unplaced"/>
</dbReference>
<reference evidence="11" key="1">
    <citation type="submission" date="2025-08" db="UniProtKB">
        <authorList>
            <consortium name="RefSeq"/>
        </authorList>
    </citation>
    <scope>IDENTIFICATION</scope>
    <source>
        <tissue evidence="11">Muscle</tissue>
    </source>
</reference>
<dbReference type="SUPFAM" id="SSF49313">
    <property type="entry name" value="Cadherin-like"/>
    <property type="match status" value="3"/>
</dbReference>
<proteinExistence type="predicted"/>
<protein>
    <submittedName>
        <fullName evidence="11">Cadherin EGF LAG seven-pass G-type receptor 2-like</fullName>
    </submittedName>
</protein>
<feature type="domain" description="Cadherin" evidence="9">
    <location>
        <begin position="1"/>
        <end position="77"/>
    </location>
</feature>
<gene>
    <name evidence="11" type="primary">LOC106477268</name>
</gene>
<evidence type="ECO:0000256" key="4">
    <source>
        <dbReference type="ARBA" id="ARBA00022837"/>
    </source>
</evidence>
<dbReference type="CDD" id="cd11304">
    <property type="entry name" value="Cadherin_repeat"/>
    <property type="match status" value="3"/>
</dbReference>
<organism evidence="10 11">
    <name type="scientific">Limulus polyphemus</name>
    <name type="common">Atlantic horseshoe crab</name>
    <dbReference type="NCBI Taxonomy" id="6850"/>
    <lineage>
        <taxon>Eukaryota</taxon>
        <taxon>Metazoa</taxon>
        <taxon>Ecdysozoa</taxon>
        <taxon>Arthropoda</taxon>
        <taxon>Chelicerata</taxon>
        <taxon>Merostomata</taxon>
        <taxon>Xiphosura</taxon>
        <taxon>Limulidae</taxon>
        <taxon>Limulus</taxon>
    </lineage>
</organism>
<sequence length="284" mass="31693">AHDPDVNTVLTFLIVAGNEEEWFTIDRKSGRVTTASVLDYEERQSYDLLIQASDGQNTAVAPLTVKVVDINDKQPVFTHSHYNFSVFEELQENVSVGTVLAVDGDTGKNAEVHYSIIGNKASAAFHIDKDGNILTRRSLDREMETKIEFLVIAFDRGVPQLSGTATVLVRVDDINDNPPQFDRESYTVLVPEEKEPPFKVFEMNAADKDEGENALIKYNIVQGNDHQAFEIDEETGIVYTADKLNYEDQPQYILRVAASNRRAFQGPKASIIANTVVDLVVKVQ</sequence>
<dbReference type="PROSITE" id="PS00232">
    <property type="entry name" value="CADHERIN_1"/>
    <property type="match status" value="1"/>
</dbReference>
<keyword evidence="2" id="KW-0812">Transmembrane</keyword>
<keyword evidence="10" id="KW-1185">Reference proteome</keyword>
<keyword evidence="3" id="KW-0677">Repeat</keyword>
<dbReference type="SMART" id="SM00112">
    <property type="entry name" value="CA"/>
    <property type="match status" value="3"/>
</dbReference>
<feature type="non-terminal residue" evidence="11">
    <location>
        <position position="1"/>
    </location>
</feature>
<dbReference type="RefSeq" id="XP_013793311.1">
    <property type="nucleotide sequence ID" value="XM_013937857.1"/>
</dbReference>
<evidence type="ECO:0000256" key="5">
    <source>
        <dbReference type="ARBA" id="ARBA00022889"/>
    </source>
</evidence>
<evidence type="ECO:0000313" key="10">
    <source>
        <dbReference type="Proteomes" id="UP000694941"/>
    </source>
</evidence>
<dbReference type="InterPro" id="IPR015919">
    <property type="entry name" value="Cadherin-like_sf"/>
</dbReference>
<keyword evidence="6" id="KW-1133">Transmembrane helix</keyword>
<dbReference type="PANTHER" id="PTHR24025">
    <property type="entry name" value="DESMOGLEIN FAMILY MEMBER"/>
    <property type="match status" value="1"/>
</dbReference>
<evidence type="ECO:0000256" key="7">
    <source>
        <dbReference type="ARBA" id="ARBA00023136"/>
    </source>
</evidence>
<dbReference type="PANTHER" id="PTHR24025:SF23">
    <property type="entry name" value="NEURAL-CADHERIN"/>
    <property type="match status" value="1"/>
</dbReference>
<name>A0ABM1C317_LIMPO</name>
<evidence type="ECO:0000313" key="11">
    <source>
        <dbReference type="RefSeq" id="XP_013793311.1"/>
    </source>
</evidence>
<dbReference type="Pfam" id="PF00028">
    <property type="entry name" value="Cadherin"/>
    <property type="match status" value="3"/>
</dbReference>
<evidence type="ECO:0000256" key="6">
    <source>
        <dbReference type="ARBA" id="ARBA00022989"/>
    </source>
</evidence>
<feature type="domain" description="Cadherin" evidence="9">
    <location>
        <begin position="78"/>
        <end position="181"/>
    </location>
</feature>
<feature type="domain" description="Cadherin" evidence="9">
    <location>
        <begin position="182"/>
        <end position="283"/>
    </location>
</feature>
<dbReference type="Gene3D" id="2.60.40.60">
    <property type="entry name" value="Cadherins"/>
    <property type="match status" value="3"/>
</dbReference>
<dbReference type="InterPro" id="IPR002126">
    <property type="entry name" value="Cadherin-like_dom"/>
</dbReference>
<keyword evidence="5" id="KW-0130">Cell adhesion</keyword>
<accession>A0ABM1C317</accession>
<evidence type="ECO:0000256" key="3">
    <source>
        <dbReference type="ARBA" id="ARBA00022737"/>
    </source>
</evidence>
<evidence type="ECO:0000256" key="2">
    <source>
        <dbReference type="ARBA" id="ARBA00022692"/>
    </source>
</evidence>